<dbReference type="InterPro" id="IPR002528">
    <property type="entry name" value="MATE_fam"/>
</dbReference>
<feature type="transmembrane region" description="Helical" evidence="6">
    <location>
        <begin position="229"/>
        <end position="252"/>
    </location>
</feature>
<feature type="transmembrane region" description="Helical" evidence="6">
    <location>
        <begin position="159"/>
        <end position="182"/>
    </location>
</feature>
<evidence type="ECO:0000256" key="3">
    <source>
        <dbReference type="ARBA" id="ARBA00022692"/>
    </source>
</evidence>
<dbReference type="CDD" id="cd13136">
    <property type="entry name" value="MATE_DinF_like"/>
    <property type="match status" value="1"/>
</dbReference>
<evidence type="ECO:0000256" key="4">
    <source>
        <dbReference type="ARBA" id="ARBA00022989"/>
    </source>
</evidence>
<feature type="transmembrane region" description="Helical" evidence="6">
    <location>
        <begin position="87"/>
        <end position="110"/>
    </location>
</feature>
<feature type="transmembrane region" description="Helical" evidence="6">
    <location>
        <begin position="306"/>
        <end position="330"/>
    </location>
</feature>
<feature type="transmembrane region" description="Helical" evidence="6">
    <location>
        <begin position="188"/>
        <end position="209"/>
    </location>
</feature>
<dbReference type="Proteomes" id="UP000838100">
    <property type="component" value="Unassembled WGS sequence"/>
</dbReference>
<dbReference type="NCBIfam" id="TIGR00797">
    <property type="entry name" value="matE"/>
    <property type="match status" value="1"/>
</dbReference>
<reference evidence="7" key="1">
    <citation type="submission" date="2021-12" db="EMBL/GenBank/DDBJ databases">
        <authorList>
            <person name="Rodrigo-Torres L."/>
            <person name="Arahal R. D."/>
            <person name="Lucena T."/>
        </authorList>
    </citation>
    <scope>NUCLEOTIDE SEQUENCE</scope>
    <source>
        <strain evidence="7">CECT 8267</strain>
    </source>
</reference>
<evidence type="ECO:0000256" key="5">
    <source>
        <dbReference type="ARBA" id="ARBA00023136"/>
    </source>
</evidence>
<feature type="transmembrane region" description="Helical" evidence="6">
    <location>
        <begin position="41"/>
        <end position="61"/>
    </location>
</feature>
<organism evidence="7 8">
    <name type="scientific">Sinobacterium norvegicum</name>
    <dbReference type="NCBI Taxonomy" id="1641715"/>
    <lineage>
        <taxon>Bacteria</taxon>
        <taxon>Pseudomonadati</taxon>
        <taxon>Pseudomonadota</taxon>
        <taxon>Gammaproteobacteria</taxon>
        <taxon>Cellvibrionales</taxon>
        <taxon>Spongiibacteraceae</taxon>
        <taxon>Sinobacterium</taxon>
    </lineage>
</organism>
<dbReference type="InterPro" id="IPR044644">
    <property type="entry name" value="DinF-like"/>
</dbReference>
<accession>A0ABN8ERU0</accession>
<feature type="transmembrane region" description="Helical" evidence="6">
    <location>
        <begin position="350"/>
        <end position="367"/>
    </location>
</feature>
<dbReference type="Pfam" id="PF01554">
    <property type="entry name" value="MatE"/>
    <property type="match status" value="2"/>
</dbReference>
<evidence type="ECO:0000256" key="2">
    <source>
        <dbReference type="ARBA" id="ARBA00010199"/>
    </source>
</evidence>
<keyword evidence="3 6" id="KW-0812">Transmembrane</keyword>
<evidence type="ECO:0000313" key="8">
    <source>
        <dbReference type="Proteomes" id="UP000838100"/>
    </source>
</evidence>
<feature type="transmembrane region" description="Helical" evidence="6">
    <location>
        <begin position="405"/>
        <end position="426"/>
    </location>
</feature>
<comment type="caution">
    <text evidence="7">The sequence shown here is derived from an EMBL/GenBank/DDBJ whole genome shotgun (WGS) entry which is preliminary data.</text>
</comment>
<keyword evidence="8" id="KW-1185">Reference proteome</keyword>
<feature type="transmembrane region" description="Helical" evidence="6">
    <location>
        <begin position="379"/>
        <end position="399"/>
    </location>
</feature>
<protein>
    <submittedName>
        <fullName evidence="7">DNA damage-inducible protein F</fullName>
    </submittedName>
</protein>
<feature type="transmembrane region" description="Helical" evidence="6">
    <location>
        <begin position="264"/>
        <end position="285"/>
    </location>
</feature>
<dbReference type="RefSeq" id="WP_237445679.1">
    <property type="nucleotide sequence ID" value="NZ_CAKLPX010000004.1"/>
</dbReference>
<gene>
    <name evidence="7" type="primary">dinF</name>
    <name evidence="7" type="ORF">SIN8267_03135</name>
</gene>
<comment type="subcellular location">
    <subcellularLocation>
        <location evidence="1">Membrane</location>
        <topology evidence="1">Multi-pass membrane protein</topology>
    </subcellularLocation>
</comment>
<evidence type="ECO:0000313" key="7">
    <source>
        <dbReference type="EMBL" id="CAH0992996.1"/>
    </source>
</evidence>
<sequence length="440" mass="48742">MQKKVSYLALWAMAWPMLLSNISVPLLGLVDTAILGHLDSAKYLAAVAMGASVIGFIYWSFNFLRMSTTASTAQAIGRDDQQESELVGFRAAIVGLFIGLILFVFHPPLVDLVVAQMGDNNEVKQLAIEYIGIRIYSAPAVLISYALIGWFIGNKQAKVPLMLVVVTNSINIVLDYTFVIHWNMNSAGAAWATLVAEYSAATLAVLFYLKHSKSPLSKLRLALNKTKLLALLAINRPLFVRTVILLGSFLFFTTQGANQGSDIVATNAIIMNLILTISFAMDGYAHACEAYCGEALGRKDMPMFFLTIRYCLHFCIGTAVLFTVFFISAQTVLISLFTTIAHIQILAAEYWIWLVIAPAISFLTYLFDGVFIAGSDTKAMQNTLIFSAFGVYFPVWYFSQGMGNHGLWLAFSCFTVARFASLYLCYRRNNTQLSWPPLQQ</sequence>
<dbReference type="PANTHER" id="PTHR42893:SF46">
    <property type="entry name" value="PROTEIN DETOXIFICATION 44, CHLOROPLASTIC"/>
    <property type="match status" value="1"/>
</dbReference>
<keyword evidence="4 6" id="KW-1133">Transmembrane helix</keyword>
<feature type="transmembrane region" description="Helical" evidence="6">
    <location>
        <begin position="130"/>
        <end position="152"/>
    </location>
</feature>
<evidence type="ECO:0000256" key="1">
    <source>
        <dbReference type="ARBA" id="ARBA00004141"/>
    </source>
</evidence>
<comment type="similarity">
    <text evidence="2">Belongs to the multi antimicrobial extrusion (MATE) (TC 2.A.66.1) family.</text>
</comment>
<dbReference type="PANTHER" id="PTHR42893">
    <property type="entry name" value="PROTEIN DETOXIFICATION 44, CHLOROPLASTIC-RELATED"/>
    <property type="match status" value="1"/>
</dbReference>
<name>A0ABN8ERU0_9GAMM</name>
<dbReference type="EMBL" id="CAKLPX010000004">
    <property type="protein sequence ID" value="CAH0992996.1"/>
    <property type="molecule type" value="Genomic_DNA"/>
</dbReference>
<feature type="transmembrane region" description="Helical" evidence="6">
    <location>
        <begin position="7"/>
        <end position="29"/>
    </location>
</feature>
<proteinExistence type="inferred from homology"/>
<keyword evidence="5 6" id="KW-0472">Membrane</keyword>
<evidence type="ECO:0000256" key="6">
    <source>
        <dbReference type="SAM" id="Phobius"/>
    </source>
</evidence>